<organism evidence="1 2">
    <name type="scientific">Tengunoibacter tsumagoiensis</name>
    <dbReference type="NCBI Taxonomy" id="2014871"/>
    <lineage>
        <taxon>Bacteria</taxon>
        <taxon>Bacillati</taxon>
        <taxon>Chloroflexota</taxon>
        <taxon>Ktedonobacteria</taxon>
        <taxon>Ktedonobacterales</taxon>
        <taxon>Dictyobacteraceae</taxon>
        <taxon>Tengunoibacter</taxon>
    </lineage>
</organism>
<accession>A0A402A2B1</accession>
<comment type="caution">
    <text evidence="1">The sequence shown here is derived from an EMBL/GenBank/DDBJ whole genome shotgun (WGS) entry which is preliminary data.</text>
</comment>
<dbReference type="InterPro" id="IPR008323">
    <property type="entry name" value="UCP033563"/>
</dbReference>
<proteinExistence type="predicted"/>
<name>A0A402A2B1_9CHLR</name>
<dbReference type="PIRSF" id="PIRSF033563">
    <property type="entry name" value="UCP033563"/>
    <property type="match status" value="1"/>
</dbReference>
<dbReference type="Proteomes" id="UP000287352">
    <property type="component" value="Unassembled WGS sequence"/>
</dbReference>
<dbReference type="EMBL" id="BIFR01000001">
    <property type="protein sequence ID" value="GCE13298.1"/>
    <property type="molecule type" value="Genomic_DNA"/>
</dbReference>
<dbReference type="PANTHER" id="PTHR36454:SF1">
    <property type="entry name" value="DUF1015 DOMAIN-CONTAINING PROTEIN"/>
    <property type="match status" value="1"/>
</dbReference>
<evidence type="ECO:0000313" key="1">
    <source>
        <dbReference type="EMBL" id="GCE13298.1"/>
    </source>
</evidence>
<evidence type="ECO:0000313" key="2">
    <source>
        <dbReference type="Proteomes" id="UP000287352"/>
    </source>
</evidence>
<gene>
    <name evidence="1" type="ORF">KTT_31570</name>
</gene>
<dbReference type="AlphaFoldDB" id="A0A402A2B1"/>
<protein>
    <submittedName>
        <fullName evidence="1">Phosphatase</fullName>
    </submittedName>
</protein>
<dbReference type="RefSeq" id="WP_126580840.1">
    <property type="nucleotide sequence ID" value="NZ_BIFR01000001.1"/>
</dbReference>
<dbReference type="Pfam" id="PF06245">
    <property type="entry name" value="DUF1015"/>
    <property type="match status" value="1"/>
</dbReference>
<dbReference type="OrthoDB" id="9781616at2"/>
<keyword evidence="2" id="KW-1185">Reference proteome</keyword>
<reference evidence="2" key="1">
    <citation type="submission" date="2018-12" db="EMBL/GenBank/DDBJ databases">
        <title>Tengunoibacter tsumagoiensis gen. nov., sp. nov., Dictyobacter kobayashii sp. nov., D. alpinus sp. nov., and D. joshuensis sp. nov. and description of Dictyobacteraceae fam. nov. within the order Ktedonobacterales isolated from Tengu-no-mugimeshi.</title>
        <authorList>
            <person name="Wang C.M."/>
            <person name="Zheng Y."/>
            <person name="Sakai Y."/>
            <person name="Toyoda A."/>
            <person name="Minakuchi Y."/>
            <person name="Abe K."/>
            <person name="Yokota A."/>
            <person name="Yabe S."/>
        </authorList>
    </citation>
    <scope>NUCLEOTIDE SEQUENCE [LARGE SCALE GENOMIC DNA]</scope>
    <source>
        <strain evidence="2">Uno3</strain>
    </source>
</reference>
<dbReference type="PANTHER" id="PTHR36454">
    <property type="entry name" value="LMO2823 PROTEIN"/>
    <property type="match status" value="1"/>
</dbReference>
<sequence length="435" mass="49986">MADVQPLRGLRYAPEKIKDLANVVTPPFDVISHEAQDRYYARHPYNVIRLELGHQGTNDTSLSTVYSRAAATFAEWRVQQVLQQENTACYYLYQQSFLYQGQSYTRTSLLARVRLEPWEKRIVLPHEHTRTKDKEDRLQLLRACATNFSPIMCMYEDPQGRIRRLLNTYAEQAEVQLTDEVGEQHRLHPITDAQQIAAIQDFFRERQIYIADGHHRYTTALTYREEIREQRKELHPQDAANFVMMALIDLDDPGMLVLPTHRLLNHLSSEQLAVLIPERLGAYFTVEPASSTATQAELIAHLAQRGQEQPTLMVQTEAQMLFLRINEGGRQEMERSGHGEAWNALDVAQVQRLILERLLGITADQVAAGNYIRYTHETAEALQAIAQKQAQAVILLNGLPFRQVRDVAQADERMPQKSTYLYPKLISGLVMNPLW</sequence>